<protein>
    <submittedName>
        <fullName evidence="2">Uncharacterized protein</fullName>
    </submittedName>
</protein>
<comment type="caution">
    <text evidence="2">The sequence shown here is derived from an EMBL/GenBank/DDBJ whole genome shotgun (WGS) entry which is preliminary data.</text>
</comment>
<gene>
    <name evidence="2" type="ORF">ODALV1_LOCUS30710</name>
</gene>
<evidence type="ECO:0000313" key="3">
    <source>
        <dbReference type="Proteomes" id="UP001642540"/>
    </source>
</evidence>
<organism evidence="2 3">
    <name type="scientific">Orchesella dallaii</name>
    <dbReference type="NCBI Taxonomy" id="48710"/>
    <lineage>
        <taxon>Eukaryota</taxon>
        <taxon>Metazoa</taxon>
        <taxon>Ecdysozoa</taxon>
        <taxon>Arthropoda</taxon>
        <taxon>Hexapoda</taxon>
        <taxon>Collembola</taxon>
        <taxon>Entomobryomorpha</taxon>
        <taxon>Entomobryoidea</taxon>
        <taxon>Orchesellidae</taxon>
        <taxon>Orchesellinae</taxon>
        <taxon>Orchesella</taxon>
    </lineage>
</organism>
<keyword evidence="3" id="KW-1185">Reference proteome</keyword>
<dbReference type="EMBL" id="CAXLJM020000164">
    <property type="protein sequence ID" value="CAL8146120.1"/>
    <property type="molecule type" value="Genomic_DNA"/>
</dbReference>
<dbReference type="Proteomes" id="UP001642540">
    <property type="component" value="Unassembled WGS sequence"/>
</dbReference>
<evidence type="ECO:0000313" key="2">
    <source>
        <dbReference type="EMBL" id="CAL8146120.1"/>
    </source>
</evidence>
<reference evidence="2 3" key="1">
    <citation type="submission" date="2024-08" db="EMBL/GenBank/DDBJ databases">
        <authorList>
            <person name="Cucini C."/>
            <person name="Frati F."/>
        </authorList>
    </citation>
    <scope>NUCLEOTIDE SEQUENCE [LARGE SCALE GENOMIC DNA]</scope>
</reference>
<accession>A0ABP1S7G7</accession>
<sequence length="98" mass="10600">MGCILVCFRKMGRNCCGIGNPVEEHRDSDEEGMEMVPRLSPPPCSLCDTGGPRGIHYHSPDVVISNLALYAGGSGFDALPLPARYFQINVIPPTPPPY</sequence>
<evidence type="ECO:0000256" key="1">
    <source>
        <dbReference type="SAM" id="MobiDB-lite"/>
    </source>
</evidence>
<feature type="region of interest" description="Disordered" evidence="1">
    <location>
        <begin position="20"/>
        <end position="40"/>
    </location>
</feature>
<proteinExistence type="predicted"/>
<name>A0ABP1S7G7_9HEXA</name>